<dbReference type="RefSeq" id="WP_086486810.1">
    <property type="nucleotide sequence ID" value="NZ_MSLT01000006.1"/>
</dbReference>
<evidence type="ECO:0000313" key="4">
    <source>
        <dbReference type="Proteomes" id="UP000194798"/>
    </source>
</evidence>
<dbReference type="Gene3D" id="3.30.450.40">
    <property type="match status" value="1"/>
</dbReference>
<dbReference type="SUPFAM" id="SSF55781">
    <property type="entry name" value="GAF domain-like"/>
    <property type="match status" value="1"/>
</dbReference>
<dbReference type="InterPro" id="IPR003018">
    <property type="entry name" value="GAF"/>
</dbReference>
<keyword evidence="1" id="KW-0175">Coiled coil</keyword>
<dbReference type="Proteomes" id="UP000194798">
    <property type="component" value="Unassembled WGS sequence"/>
</dbReference>
<keyword evidence="4" id="KW-1185">Reference proteome</keyword>
<dbReference type="InterPro" id="IPR029016">
    <property type="entry name" value="GAF-like_dom_sf"/>
</dbReference>
<dbReference type="AlphaFoldDB" id="A0A251XA18"/>
<protein>
    <recommendedName>
        <fullName evidence="2">GAF domain-containing protein</fullName>
    </recommendedName>
</protein>
<dbReference type="Pfam" id="PF01590">
    <property type="entry name" value="GAF"/>
    <property type="match status" value="1"/>
</dbReference>
<dbReference type="SMART" id="SM00065">
    <property type="entry name" value="GAF"/>
    <property type="match status" value="1"/>
</dbReference>
<evidence type="ECO:0000259" key="2">
    <source>
        <dbReference type="SMART" id="SM00065"/>
    </source>
</evidence>
<evidence type="ECO:0000313" key="3">
    <source>
        <dbReference type="EMBL" id="OUD15219.1"/>
    </source>
</evidence>
<dbReference type="OrthoDB" id="9779074at2"/>
<proteinExistence type="predicted"/>
<gene>
    <name evidence="3" type="ORF">TPSD3_01425</name>
</gene>
<feature type="domain" description="GAF" evidence="2">
    <location>
        <begin position="33"/>
        <end position="179"/>
    </location>
</feature>
<dbReference type="EMBL" id="MSLT01000006">
    <property type="protein sequence ID" value="OUD15219.1"/>
    <property type="molecule type" value="Genomic_DNA"/>
</dbReference>
<organism evidence="3 4">
    <name type="scientific">Thioflexithrix psekupsensis</name>
    <dbReference type="NCBI Taxonomy" id="1570016"/>
    <lineage>
        <taxon>Bacteria</taxon>
        <taxon>Pseudomonadati</taxon>
        <taxon>Pseudomonadota</taxon>
        <taxon>Gammaproteobacteria</taxon>
        <taxon>Thiotrichales</taxon>
        <taxon>Thioflexithrix</taxon>
    </lineage>
</organism>
<sequence length="232" mass="26524">MSAHNVSLDRFHLIEAELEALFQVGKVLGRSLDLQETLQEVLKVLHERTGMQYGVVTLRDEQGILFVNAVYAGDKEEPPKFSYRPGEGIIGSVMETKKTLIVPRAGDDARFLDRLGLYERRLPFIGVPIYVNQDVEGVLAAQPHSSQSELLDERARFMEMVAQLIAQSVRLANEIEKERQDLTDERDRLQRTIRLNYGFDNIVGHSKAMQRVFEMVRQVAKWNTTIPKLCEI</sequence>
<comment type="caution">
    <text evidence="3">The sequence shown here is derived from an EMBL/GenBank/DDBJ whole genome shotgun (WGS) entry which is preliminary data.</text>
</comment>
<reference evidence="3 4" key="1">
    <citation type="submission" date="2016-12" db="EMBL/GenBank/DDBJ databases">
        <title>Thioflexothrix psekupsii D3 genome sequencing and assembly.</title>
        <authorList>
            <person name="Fomenkov A."/>
            <person name="Vincze T."/>
            <person name="Grabovich M."/>
            <person name="Anton B.P."/>
            <person name="Dubinina G."/>
            <person name="Orlova M."/>
            <person name="Belousova E."/>
            <person name="Roberts R.J."/>
        </authorList>
    </citation>
    <scope>NUCLEOTIDE SEQUENCE [LARGE SCALE GENOMIC DNA]</scope>
    <source>
        <strain evidence="3">D3</strain>
    </source>
</reference>
<name>A0A251XA18_9GAMM</name>
<evidence type="ECO:0000256" key="1">
    <source>
        <dbReference type="SAM" id="Coils"/>
    </source>
</evidence>
<accession>A0A251XA18</accession>
<feature type="coiled-coil region" evidence="1">
    <location>
        <begin position="161"/>
        <end position="192"/>
    </location>
</feature>